<dbReference type="EMBL" id="PRLP01000106">
    <property type="protein sequence ID" value="PPC75215.1"/>
    <property type="molecule type" value="Genomic_DNA"/>
</dbReference>
<sequence length="213" mass="24080">MSQGSDRPCEPSTVQRGRVDKYGVGEDPYTYPGSDVLRNRLGILDAGLLEAAERDFSRLAVLELPLAPPPYDFNYFCHLHKALFGEVYSWAGQIRTVDIAKGDSRFCNVNFVSKEASKLFSRLAQDNYLQGLEQPAMAERLAEYYCDINVLHPFRDGNGRAQRLLFEHITASSGFNLNFADVTQEEWVQANIAGYYGQYAPMQQIMERALHVL</sequence>
<dbReference type="GO" id="GO:0005524">
    <property type="term" value="F:ATP binding"/>
    <property type="evidence" value="ECO:0007669"/>
    <property type="project" value="UniProtKB-KW"/>
</dbReference>
<keyword evidence="1" id="KW-0808">Transferase</keyword>
<evidence type="ECO:0000256" key="7">
    <source>
        <dbReference type="ARBA" id="ARBA00048696"/>
    </source>
</evidence>
<evidence type="ECO:0000256" key="5">
    <source>
        <dbReference type="ARBA" id="ARBA00034531"/>
    </source>
</evidence>
<keyword evidence="2" id="KW-0548">Nucleotidyltransferase</keyword>
<keyword evidence="3" id="KW-0547">Nucleotide-binding</keyword>
<name>A0A2S5KKQ7_9PROT</name>
<dbReference type="InterPro" id="IPR003812">
    <property type="entry name" value="Fido"/>
</dbReference>
<feature type="domain" description="Fido" evidence="8">
    <location>
        <begin position="71"/>
        <end position="211"/>
    </location>
</feature>
<evidence type="ECO:0000313" key="9">
    <source>
        <dbReference type="EMBL" id="PPC75215.1"/>
    </source>
</evidence>
<proteinExistence type="predicted"/>
<dbReference type="AlphaFoldDB" id="A0A2S5KKQ7"/>
<dbReference type="PANTHER" id="PTHR39560">
    <property type="entry name" value="PROTEIN ADENYLYLTRANSFERASE FIC-RELATED"/>
    <property type="match status" value="1"/>
</dbReference>
<dbReference type="OrthoDB" id="9807853at2"/>
<dbReference type="PROSITE" id="PS51459">
    <property type="entry name" value="FIDO"/>
    <property type="match status" value="1"/>
</dbReference>
<comment type="caution">
    <text evidence="9">The sequence shown here is derived from an EMBL/GenBank/DDBJ whole genome shotgun (WGS) entry which is preliminary data.</text>
</comment>
<dbReference type="NCBIfam" id="NF007672">
    <property type="entry name" value="PRK10347.1"/>
    <property type="match status" value="1"/>
</dbReference>
<evidence type="ECO:0000256" key="4">
    <source>
        <dbReference type="ARBA" id="ARBA00022840"/>
    </source>
</evidence>
<reference evidence="9 10" key="1">
    <citation type="submission" date="2018-02" db="EMBL/GenBank/DDBJ databases">
        <title>novel marine gammaproteobacteria from coastal saline agro ecosystem.</title>
        <authorList>
            <person name="Krishnan R."/>
            <person name="Ramesh Kumar N."/>
        </authorList>
    </citation>
    <scope>NUCLEOTIDE SEQUENCE [LARGE SCALE GENOMIC DNA]</scope>
    <source>
        <strain evidence="9 10">228</strain>
    </source>
</reference>
<dbReference type="Pfam" id="PF02661">
    <property type="entry name" value="Fic"/>
    <property type="match status" value="1"/>
</dbReference>
<dbReference type="GO" id="GO:0051302">
    <property type="term" value="P:regulation of cell division"/>
    <property type="evidence" value="ECO:0007669"/>
    <property type="project" value="TreeGrafter"/>
</dbReference>
<protein>
    <recommendedName>
        <fullName evidence="5">protein adenylyltransferase</fullName>
        <ecNumber evidence="5">2.7.7.108</ecNumber>
    </recommendedName>
</protein>
<evidence type="ECO:0000259" key="8">
    <source>
        <dbReference type="PROSITE" id="PS51459"/>
    </source>
</evidence>
<comment type="catalytic activity">
    <reaction evidence="7">
        <text>L-tyrosyl-[protein] + ATP = O-(5'-adenylyl)-L-tyrosyl-[protein] + diphosphate</text>
        <dbReference type="Rhea" id="RHEA:54288"/>
        <dbReference type="Rhea" id="RHEA-COMP:10136"/>
        <dbReference type="Rhea" id="RHEA-COMP:13846"/>
        <dbReference type="ChEBI" id="CHEBI:30616"/>
        <dbReference type="ChEBI" id="CHEBI:33019"/>
        <dbReference type="ChEBI" id="CHEBI:46858"/>
        <dbReference type="ChEBI" id="CHEBI:83624"/>
        <dbReference type="EC" id="2.7.7.108"/>
    </reaction>
</comment>
<evidence type="ECO:0000313" key="10">
    <source>
        <dbReference type="Proteomes" id="UP000238196"/>
    </source>
</evidence>
<evidence type="ECO:0000256" key="3">
    <source>
        <dbReference type="ARBA" id="ARBA00022741"/>
    </source>
</evidence>
<dbReference type="EC" id="2.7.7.108" evidence="5"/>
<dbReference type="Gene3D" id="1.10.3290.10">
    <property type="entry name" value="Fido-like domain"/>
    <property type="match status" value="1"/>
</dbReference>
<dbReference type="InterPro" id="IPR036597">
    <property type="entry name" value="Fido-like_dom_sf"/>
</dbReference>
<gene>
    <name evidence="9" type="ORF">C4K68_21495</name>
</gene>
<evidence type="ECO:0000256" key="6">
    <source>
        <dbReference type="ARBA" id="ARBA00047939"/>
    </source>
</evidence>
<evidence type="ECO:0000256" key="2">
    <source>
        <dbReference type="ARBA" id="ARBA00022695"/>
    </source>
</evidence>
<evidence type="ECO:0000256" key="1">
    <source>
        <dbReference type="ARBA" id="ARBA00022679"/>
    </source>
</evidence>
<dbReference type="SUPFAM" id="SSF140931">
    <property type="entry name" value="Fic-like"/>
    <property type="match status" value="1"/>
</dbReference>
<accession>A0A2S5KKQ7</accession>
<dbReference type="Proteomes" id="UP000238196">
    <property type="component" value="Unassembled WGS sequence"/>
</dbReference>
<dbReference type="PANTHER" id="PTHR39560:SF1">
    <property type="entry name" value="PROTEIN ADENYLYLTRANSFERASE FIC-RELATED"/>
    <property type="match status" value="1"/>
</dbReference>
<organism evidence="9 10">
    <name type="scientific">Proteobacteria bacterium 228</name>
    <dbReference type="NCBI Taxonomy" id="2083153"/>
    <lineage>
        <taxon>Bacteria</taxon>
        <taxon>Pseudomonadati</taxon>
        <taxon>Pseudomonadota</taxon>
    </lineage>
</organism>
<dbReference type="GO" id="GO:0070733">
    <property type="term" value="F:AMPylase activity"/>
    <property type="evidence" value="ECO:0007669"/>
    <property type="project" value="UniProtKB-EC"/>
</dbReference>
<keyword evidence="4" id="KW-0067">ATP-binding</keyword>
<comment type="catalytic activity">
    <reaction evidence="6">
        <text>L-threonyl-[protein] + ATP = 3-O-(5'-adenylyl)-L-threonyl-[protein] + diphosphate</text>
        <dbReference type="Rhea" id="RHEA:54292"/>
        <dbReference type="Rhea" id="RHEA-COMP:11060"/>
        <dbReference type="Rhea" id="RHEA-COMP:13847"/>
        <dbReference type="ChEBI" id="CHEBI:30013"/>
        <dbReference type="ChEBI" id="CHEBI:30616"/>
        <dbReference type="ChEBI" id="CHEBI:33019"/>
        <dbReference type="ChEBI" id="CHEBI:138113"/>
        <dbReference type="EC" id="2.7.7.108"/>
    </reaction>
</comment>